<dbReference type="EMBL" id="WSLF01000002">
    <property type="protein sequence ID" value="KAE9636125.1"/>
    <property type="molecule type" value="Genomic_DNA"/>
</dbReference>
<protein>
    <submittedName>
        <fullName evidence="5">HIT domain-containing protein</fullName>
    </submittedName>
</protein>
<dbReference type="SUPFAM" id="SSF54197">
    <property type="entry name" value="HIT-like"/>
    <property type="match status" value="1"/>
</dbReference>
<dbReference type="OrthoDB" id="9784774at2"/>
<dbReference type="InterPro" id="IPR039384">
    <property type="entry name" value="HINT"/>
</dbReference>
<dbReference type="PROSITE" id="PS00892">
    <property type="entry name" value="HIT_1"/>
    <property type="match status" value="1"/>
</dbReference>
<keyword evidence="6" id="KW-1185">Reference proteome</keyword>
<sequence length="138" mass="15759">MELECLFCKIANGEIPSATVLENSEFRVILDRFPGSKGHLLIIPKEHIENIFEIDPEKGGRLFALSVQLAKILKKELDLEGLNIVQNNGKIAGQTIFHFHLHLIPRYSDDRINITWKPTEPTEEELDVLAKKLYKALQ</sequence>
<dbReference type="CDD" id="cd01277">
    <property type="entry name" value="HINT_subgroup"/>
    <property type="match status" value="1"/>
</dbReference>
<dbReference type="GO" id="GO:0009117">
    <property type="term" value="P:nucleotide metabolic process"/>
    <property type="evidence" value="ECO:0007669"/>
    <property type="project" value="TreeGrafter"/>
</dbReference>
<evidence type="ECO:0000256" key="1">
    <source>
        <dbReference type="PIRSR" id="PIRSR601310-1"/>
    </source>
</evidence>
<dbReference type="InterPro" id="IPR019808">
    <property type="entry name" value="Histidine_triad_CS"/>
</dbReference>
<dbReference type="InterPro" id="IPR011146">
    <property type="entry name" value="HIT-like"/>
</dbReference>
<dbReference type="PRINTS" id="PR00332">
    <property type="entry name" value="HISTRIAD"/>
</dbReference>
<name>A0A7C8HFL4_9FIRM</name>
<dbReference type="PANTHER" id="PTHR46648:SF1">
    <property type="entry name" value="ADENOSINE 5'-MONOPHOSPHORAMIDASE HNT1"/>
    <property type="match status" value="1"/>
</dbReference>
<feature type="domain" description="HIT" evidence="4">
    <location>
        <begin position="6"/>
        <end position="113"/>
    </location>
</feature>
<dbReference type="PANTHER" id="PTHR46648">
    <property type="entry name" value="HIT FAMILY PROTEIN 1"/>
    <property type="match status" value="1"/>
</dbReference>
<accession>A0A7C8HFL4</accession>
<evidence type="ECO:0000256" key="2">
    <source>
        <dbReference type="PIRSR" id="PIRSR601310-3"/>
    </source>
</evidence>
<dbReference type="GO" id="GO:0003824">
    <property type="term" value="F:catalytic activity"/>
    <property type="evidence" value="ECO:0007669"/>
    <property type="project" value="InterPro"/>
</dbReference>
<dbReference type="InterPro" id="IPR001310">
    <property type="entry name" value="Histidine_triad_HIT"/>
</dbReference>
<dbReference type="Gene3D" id="3.30.428.10">
    <property type="entry name" value="HIT-like"/>
    <property type="match status" value="1"/>
</dbReference>
<dbReference type="Proteomes" id="UP000483018">
    <property type="component" value="Unassembled WGS sequence"/>
</dbReference>
<evidence type="ECO:0000259" key="4">
    <source>
        <dbReference type="PROSITE" id="PS51084"/>
    </source>
</evidence>
<dbReference type="AlphaFoldDB" id="A0A7C8HFL4"/>
<feature type="active site" description="Tele-AMP-histidine intermediate" evidence="1">
    <location>
        <position position="100"/>
    </location>
</feature>
<dbReference type="RefSeq" id="WP_158739607.1">
    <property type="nucleotide sequence ID" value="NZ_JAFBEP010000003.1"/>
</dbReference>
<feature type="short sequence motif" description="Histidine triad motif" evidence="2 3">
    <location>
        <begin position="98"/>
        <end position="102"/>
    </location>
</feature>
<evidence type="ECO:0000313" key="6">
    <source>
        <dbReference type="Proteomes" id="UP000483018"/>
    </source>
</evidence>
<dbReference type="InterPro" id="IPR036265">
    <property type="entry name" value="HIT-like_sf"/>
</dbReference>
<proteinExistence type="predicted"/>
<comment type="caution">
    <text evidence="5">The sequence shown here is derived from an EMBL/GenBank/DDBJ whole genome shotgun (WGS) entry which is preliminary data.</text>
</comment>
<evidence type="ECO:0000313" key="5">
    <source>
        <dbReference type="EMBL" id="KAE9636125.1"/>
    </source>
</evidence>
<gene>
    <name evidence="5" type="ORF">GND95_03080</name>
</gene>
<organism evidence="5 6">
    <name type="scientific">Defluviitalea raffinosedens</name>
    <dbReference type="NCBI Taxonomy" id="1450156"/>
    <lineage>
        <taxon>Bacteria</taxon>
        <taxon>Bacillati</taxon>
        <taxon>Bacillota</taxon>
        <taxon>Clostridia</taxon>
        <taxon>Lachnospirales</taxon>
        <taxon>Defluviitaleaceae</taxon>
        <taxon>Defluviitalea</taxon>
    </lineage>
</organism>
<dbReference type="PROSITE" id="PS51084">
    <property type="entry name" value="HIT_2"/>
    <property type="match status" value="1"/>
</dbReference>
<evidence type="ECO:0000256" key="3">
    <source>
        <dbReference type="PROSITE-ProRule" id="PRU00464"/>
    </source>
</evidence>
<reference evidence="5 6" key="1">
    <citation type="submission" date="2019-12" db="EMBL/GenBank/DDBJ databases">
        <title>Defluviitalea raffinosedens, isolated from a biogas fermenter, genome sequencing and characterization.</title>
        <authorList>
            <person name="Rettenmaier R."/>
            <person name="Schneider M."/>
            <person name="Neuhaus K."/>
            <person name="Liebl W."/>
            <person name="Zverlov V."/>
        </authorList>
    </citation>
    <scope>NUCLEOTIDE SEQUENCE [LARGE SCALE GENOMIC DNA]</scope>
    <source>
        <strain evidence="5 6">249c-K6</strain>
    </source>
</reference>
<dbReference type="Pfam" id="PF01230">
    <property type="entry name" value="HIT"/>
    <property type="match status" value="1"/>
</dbReference>